<organism evidence="2 3">
    <name type="scientific">Apiotrichum porosum</name>
    <dbReference type="NCBI Taxonomy" id="105984"/>
    <lineage>
        <taxon>Eukaryota</taxon>
        <taxon>Fungi</taxon>
        <taxon>Dikarya</taxon>
        <taxon>Basidiomycota</taxon>
        <taxon>Agaricomycotina</taxon>
        <taxon>Tremellomycetes</taxon>
        <taxon>Trichosporonales</taxon>
        <taxon>Trichosporonaceae</taxon>
        <taxon>Apiotrichum</taxon>
    </lineage>
</organism>
<comment type="caution">
    <text evidence="2">The sequence shown here is derived from an EMBL/GenBank/DDBJ whole genome shotgun (WGS) entry which is preliminary data.</text>
</comment>
<evidence type="ECO:0000256" key="1">
    <source>
        <dbReference type="SAM" id="MobiDB-lite"/>
    </source>
</evidence>
<keyword evidence="3" id="KW-1185">Reference proteome</keyword>
<dbReference type="InterPro" id="IPR051710">
    <property type="entry name" value="Phosphatase_SH3-domain"/>
</dbReference>
<feature type="region of interest" description="Disordered" evidence="1">
    <location>
        <begin position="277"/>
        <end position="298"/>
    </location>
</feature>
<dbReference type="Proteomes" id="UP000279236">
    <property type="component" value="Unassembled WGS sequence"/>
</dbReference>
<dbReference type="STRING" id="105984.A0A427Y150"/>
<evidence type="ECO:0008006" key="4">
    <source>
        <dbReference type="Google" id="ProtNLM"/>
    </source>
</evidence>
<dbReference type="SMART" id="SM00855">
    <property type="entry name" value="PGAM"/>
    <property type="match status" value="1"/>
</dbReference>
<sequence>MLEYIYICRHGFRSNLMAHDVKSSPTGMRLDHPLSVHGVQQAAHLGAFLSDPARTAPYPVPERVFSSPFYRCLQTAQPTAALLAERANEPRRIALDHGVMEWYPPAKKGTGLHPRPSGPATLEKFFPEALDLDYLPSVYPDRKGEKMQALFDRIDLFVDVFTARMDATPVRTVVIFAHAATVIALGQALTGDRKAEACAGCACTSLYRRRTDKGPGGGSVGAWEQLWNGRADYMPGGVERDWAFHQVALAGGEVVEDEGDLLEHSPEDELPVGLVKGMDKYLPPSRRQDGSKAATSRL</sequence>
<evidence type="ECO:0000313" key="3">
    <source>
        <dbReference type="Proteomes" id="UP000279236"/>
    </source>
</evidence>
<dbReference type="OrthoDB" id="414418at2759"/>
<dbReference type="InterPro" id="IPR013078">
    <property type="entry name" value="His_Pase_superF_clade-1"/>
</dbReference>
<dbReference type="PANTHER" id="PTHR16469">
    <property type="entry name" value="UBIQUITIN-ASSOCIATED AND SH3 DOMAIN-CONTAINING BA-RELATED"/>
    <property type="match status" value="1"/>
</dbReference>
<dbReference type="PANTHER" id="PTHR16469:SF51">
    <property type="entry name" value="TRANSCRIPTION FACTOR TAU 55 KDA SUBUNIT"/>
    <property type="match status" value="1"/>
</dbReference>
<dbReference type="Gene3D" id="3.40.50.1240">
    <property type="entry name" value="Phosphoglycerate mutase-like"/>
    <property type="match status" value="1"/>
</dbReference>
<gene>
    <name evidence="2" type="ORF">EHS24_006285</name>
</gene>
<reference evidence="2 3" key="1">
    <citation type="submission" date="2018-11" db="EMBL/GenBank/DDBJ databases">
        <title>Genome sequence of Apiotrichum porosum DSM 27194.</title>
        <authorList>
            <person name="Aliyu H."/>
            <person name="Gorte O."/>
            <person name="Ochsenreither K."/>
        </authorList>
    </citation>
    <scope>NUCLEOTIDE SEQUENCE [LARGE SCALE GENOMIC DNA]</scope>
    <source>
        <strain evidence="2 3">DSM 27194</strain>
    </source>
</reference>
<dbReference type="Pfam" id="PF00300">
    <property type="entry name" value="His_Phos_1"/>
    <property type="match status" value="1"/>
</dbReference>
<dbReference type="GeneID" id="39590828"/>
<protein>
    <recommendedName>
        <fullName evidence="4">Phosphoglycerate mutase family protein</fullName>
    </recommendedName>
</protein>
<dbReference type="CDD" id="cd07067">
    <property type="entry name" value="HP_PGM_like"/>
    <property type="match status" value="1"/>
</dbReference>
<accession>A0A427Y150</accession>
<dbReference type="SUPFAM" id="SSF53254">
    <property type="entry name" value="Phosphoglycerate mutase-like"/>
    <property type="match status" value="1"/>
</dbReference>
<evidence type="ECO:0000313" key="2">
    <source>
        <dbReference type="EMBL" id="RSH84760.1"/>
    </source>
</evidence>
<dbReference type="AlphaFoldDB" id="A0A427Y150"/>
<dbReference type="RefSeq" id="XP_028478208.1">
    <property type="nucleotide sequence ID" value="XM_028621756.1"/>
</dbReference>
<dbReference type="EMBL" id="RSCE01000003">
    <property type="protein sequence ID" value="RSH84760.1"/>
    <property type="molecule type" value="Genomic_DNA"/>
</dbReference>
<dbReference type="InterPro" id="IPR029033">
    <property type="entry name" value="His_PPase_superfam"/>
</dbReference>
<name>A0A427Y150_9TREE</name>
<proteinExistence type="predicted"/>